<feature type="transmembrane region" description="Helical" evidence="1">
    <location>
        <begin position="24"/>
        <end position="43"/>
    </location>
</feature>
<dbReference type="EMBL" id="JAGVWC010000010">
    <property type="protein sequence ID" value="MBS3061685.1"/>
    <property type="molecule type" value="Genomic_DNA"/>
</dbReference>
<evidence type="ECO:0000256" key="1">
    <source>
        <dbReference type="SAM" id="Phobius"/>
    </source>
</evidence>
<protein>
    <submittedName>
        <fullName evidence="2">Uncharacterized protein</fullName>
    </submittedName>
</protein>
<sequence length="79" mass="8879">MEEKENIITLVLMSIQKLVFRDKLASTFVFTGVILLLGAFFLARSEIGQNIGATYMMITGLMLALLGLYSQHPTKKNKR</sequence>
<comment type="caution">
    <text evidence="2">The sequence shown here is derived from an EMBL/GenBank/DDBJ whole genome shotgun (WGS) entry which is preliminary data.</text>
</comment>
<feature type="transmembrane region" description="Helical" evidence="1">
    <location>
        <begin position="49"/>
        <end position="69"/>
    </location>
</feature>
<dbReference type="AlphaFoldDB" id="A0A8T4LEH0"/>
<keyword evidence="1" id="KW-0812">Transmembrane</keyword>
<reference evidence="2" key="2">
    <citation type="submission" date="2021-05" db="EMBL/GenBank/DDBJ databases">
        <title>Protein family content uncovers lineage relationships and bacterial pathway maintenance mechanisms in DPANN archaea.</title>
        <authorList>
            <person name="Castelle C.J."/>
            <person name="Meheust R."/>
            <person name="Jaffe A.L."/>
            <person name="Seitz K."/>
            <person name="Gong X."/>
            <person name="Baker B.J."/>
            <person name="Banfield J.F."/>
        </authorList>
    </citation>
    <scope>NUCLEOTIDE SEQUENCE</scope>
    <source>
        <strain evidence="2">RIFCSPLOWO2_01_FULL_AR10_48_17</strain>
    </source>
</reference>
<gene>
    <name evidence="2" type="ORF">J4215_03830</name>
</gene>
<keyword evidence="1" id="KW-0472">Membrane</keyword>
<accession>A0A8T4LEH0</accession>
<proteinExistence type="predicted"/>
<name>A0A8T4LEH0_9ARCH</name>
<organism evidence="2 3">
    <name type="scientific">Candidatus Iainarchaeum sp</name>
    <dbReference type="NCBI Taxonomy" id="3101447"/>
    <lineage>
        <taxon>Archaea</taxon>
        <taxon>Candidatus Iainarchaeota</taxon>
        <taxon>Candidatus Iainarchaeia</taxon>
        <taxon>Candidatus Iainarchaeales</taxon>
        <taxon>Candidatus Iainarchaeaceae</taxon>
        <taxon>Candidatus Iainarchaeum</taxon>
    </lineage>
</organism>
<keyword evidence="1" id="KW-1133">Transmembrane helix</keyword>
<evidence type="ECO:0000313" key="2">
    <source>
        <dbReference type="EMBL" id="MBS3061685.1"/>
    </source>
</evidence>
<dbReference type="Proteomes" id="UP000675968">
    <property type="component" value="Unassembled WGS sequence"/>
</dbReference>
<evidence type="ECO:0000313" key="3">
    <source>
        <dbReference type="Proteomes" id="UP000675968"/>
    </source>
</evidence>
<reference evidence="2" key="1">
    <citation type="submission" date="2021-03" db="EMBL/GenBank/DDBJ databases">
        <authorList>
            <person name="Jaffe A."/>
        </authorList>
    </citation>
    <scope>NUCLEOTIDE SEQUENCE</scope>
    <source>
        <strain evidence="2">RIFCSPLOWO2_01_FULL_AR10_48_17</strain>
    </source>
</reference>